<evidence type="ECO:0000313" key="12">
    <source>
        <dbReference type="Proteomes" id="UP000789595"/>
    </source>
</evidence>
<evidence type="ECO:0000313" key="11">
    <source>
        <dbReference type="EMBL" id="CAH0370262.1"/>
    </source>
</evidence>
<evidence type="ECO:0000256" key="4">
    <source>
        <dbReference type="ARBA" id="ARBA00022737"/>
    </source>
</evidence>
<dbReference type="PROSITE" id="PS50294">
    <property type="entry name" value="WD_REPEATS_REGION"/>
    <property type="match status" value="1"/>
</dbReference>
<keyword evidence="5" id="KW-0539">Nucleus</keyword>
<dbReference type="EMBL" id="CAKKNE010000003">
    <property type="protein sequence ID" value="CAH0370262.1"/>
    <property type="molecule type" value="Genomic_DNA"/>
</dbReference>
<comment type="subcellular location">
    <subcellularLocation>
        <location evidence="1">Nucleus</location>
        <location evidence="1">Nucleolus</location>
    </subcellularLocation>
</comment>
<feature type="compositionally biased region" description="Basic residues" evidence="8">
    <location>
        <begin position="1"/>
        <end position="10"/>
    </location>
</feature>
<dbReference type="InterPro" id="IPR001680">
    <property type="entry name" value="WD40_rpt"/>
</dbReference>
<keyword evidence="12" id="KW-1185">Reference proteome</keyword>
<sequence>MMRRQRRREQHVRQTYNDTAARYEQTDEGLLEPETPTERTHKTQQKAIVEATSANAAANAWRKALPKGPYGINVARTGRHAVCYGAGGRVEVLDLHRNVRTAEVRCGEVCRAATFLHDETMVAVAQRKYVYVYDQDGAEVHRMAKHLEPEHLSYLPFHFLLASAGHAGWLKYNDVSTGQFVAEHNTKAGAPRSLAQNPQTAVLCLGHGNGVCSLWSPAQSKPLARLLCHRGAVDAVACAFDGTYLATGGMDGFVKVWDCRTWRAVKELRLSGRAPVSLAFSQTGRIAVTCAKSVEIYESAKKLKAFQPYLSHKLDGSHATNSVFRPFEDVLLVGHALGVDSILVPGAGEASYDAIDGDDPYRSKKGRKTAVVRGLLDKLPIETITLQGAGFVGTVERDAAAADKERRALEEDANAALSKRIKEKKKTRGRSKLKAKLKKRMKNVVSKETQLLKEKLAARKKKQADSVAVQEAAPTTALDRLFARSSRR</sequence>
<dbReference type="FunFam" id="2.130.10.10:FF:000378">
    <property type="entry name" value="U3 small nucleolar RNA-associated protein 7"/>
    <property type="match status" value="1"/>
</dbReference>
<dbReference type="GO" id="GO:0000462">
    <property type="term" value="P:maturation of SSU-rRNA from tricistronic rRNA transcript (SSU-rRNA, 5.8S rRNA, LSU-rRNA)"/>
    <property type="evidence" value="ECO:0007669"/>
    <property type="project" value="TreeGrafter"/>
</dbReference>
<evidence type="ECO:0000256" key="3">
    <source>
        <dbReference type="ARBA" id="ARBA00022574"/>
    </source>
</evidence>
<feature type="repeat" description="WD" evidence="6">
    <location>
        <begin position="226"/>
        <end position="267"/>
    </location>
</feature>
<dbReference type="AlphaFoldDB" id="A0A7S4EE51"/>
<dbReference type="PANTHER" id="PTHR14085:SF3">
    <property type="entry name" value="WD REPEAT-CONTAINING PROTEIN 46"/>
    <property type="match status" value="1"/>
</dbReference>
<dbReference type="InterPro" id="IPR015943">
    <property type="entry name" value="WD40/YVTN_repeat-like_dom_sf"/>
</dbReference>
<name>A0A7S4EE51_9STRA</name>
<reference evidence="10" key="1">
    <citation type="submission" date="2021-01" db="EMBL/GenBank/DDBJ databases">
        <authorList>
            <person name="Corre E."/>
            <person name="Pelletier E."/>
            <person name="Niang G."/>
            <person name="Scheremetjew M."/>
            <person name="Finn R."/>
            <person name="Kale V."/>
            <person name="Holt S."/>
            <person name="Cochrane G."/>
            <person name="Meng A."/>
            <person name="Brown T."/>
            <person name="Cohen L."/>
        </authorList>
    </citation>
    <scope>NUCLEOTIDE SEQUENCE</scope>
    <source>
        <strain evidence="10">CCMP1756</strain>
    </source>
</reference>
<evidence type="ECO:0000256" key="2">
    <source>
        <dbReference type="ARBA" id="ARBA00022552"/>
    </source>
</evidence>
<feature type="domain" description="BING4 C-terminal" evidence="9">
    <location>
        <begin position="308"/>
        <end position="388"/>
    </location>
</feature>
<dbReference type="EMBL" id="HBIW01025649">
    <property type="protein sequence ID" value="CAE0706668.1"/>
    <property type="molecule type" value="Transcribed_RNA"/>
</dbReference>
<gene>
    <name evidence="10" type="ORF">PCAL00307_LOCUS22119</name>
    <name evidence="11" type="ORF">PECAL_3P01380</name>
</gene>
<evidence type="ECO:0000256" key="7">
    <source>
        <dbReference type="SAM" id="Coils"/>
    </source>
</evidence>
<dbReference type="Pfam" id="PF08149">
    <property type="entry name" value="BING4CT"/>
    <property type="match status" value="1"/>
</dbReference>
<evidence type="ECO:0000256" key="6">
    <source>
        <dbReference type="PROSITE-ProRule" id="PRU00221"/>
    </source>
</evidence>
<organism evidence="10">
    <name type="scientific">Pelagomonas calceolata</name>
    <dbReference type="NCBI Taxonomy" id="35677"/>
    <lineage>
        <taxon>Eukaryota</taxon>
        <taxon>Sar</taxon>
        <taxon>Stramenopiles</taxon>
        <taxon>Ochrophyta</taxon>
        <taxon>Pelagophyceae</taxon>
        <taxon>Pelagomonadales</taxon>
        <taxon>Pelagomonadaceae</taxon>
        <taxon>Pelagomonas</taxon>
    </lineage>
</organism>
<evidence type="ECO:0000313" key="10">
    <source>
        <dbReference type="EMBL" id="CAE0706668.1"/>
    </source>
</evidence>
<dbReference type="OrthoDB" id="10251154at2759"/>
<keyword evidence="3 6" id="KW-0853">WD repeat</keyword>
<feature type="coiled-coil region" evidence="7">
    <location>
        <begin position="392"/>
        <end position="419"/>
    </location>
</feature>
<dbReference type="SMART" id="SM01033">
    <property type="entry name" value="BING4CT"/>
    <property type="match status" value="1"/>
</dbReference>
<dbReference type="Proteomes" id="UP000789595">
    <property type="component" value="Unassembled WGS sequence"/>
</dbReference>
<feature type="region of interest" description="Disordered" evidence="8">
    <location>
        <begin position="1"/>
        <end position="42"/>
    </location>
</feature>
<reference evidence="11" key="2">
    <citation type="submission" date="2021-11" db="EMBL/GenBank/DDBJ databases">
        <authorList>
            <consortium name="Genoscope - CEA"/>
            <person name="William W."/>
        </authorList>
    </citation>
    <scope>NUCLEOTIDE SEQUENCE</scope>
</reference>
<keyword evidence="7" id="KW-0175">Coiled coil</keyword>
<proteinExistence type="predicted"/>
<keyword evidence="4" id="KW-0677">Repeat</keyword>
<dbReference type="PANTHER" id="PTHR14085">
    <property type="entry name" value="WD-REPEAT PROTEIN BING4"/>
    <property type="match status" value="1"/>
</dbReference>
<evidence type="ECO:0000256" key="1">
    <source>
        <dbReference type="ARBA" id="ARBA00004604"/>
    </source>
</evidence>
<keyword evidence="2" id="KW-0698">rRNA processing</keyword>
<dbReference type="SUPFAM" id="SSF50978">
    <property type="entry name" value="WD40 repeat-like"/>
    <property type="match status" value="1"/>
</dbReference>
<dbReference type="InterPro" id="IPR036322">
    <property type="entry name" value="WD40_repeat_dom_sf"/>
</dbReference>
<dbReference type="GO" id="GO:0030686">
    <property type="term" value="C:90S preribosome"/>
    <property type="evidence" value="ECO:0007669"/>
    <property type="project" value="TreeGrafter"/>
</dbReference>
<dbReference type="GO" id="GO:0032040">
    <property type="term" value="C:small-subunit processome"/>
    <property type="evidence" value="ECO:0007669"/>
    <property type="project" value="TreeGrafter"/>
</dbReference>
<dbReference type="InterPro" id="IPR040315">
    <property type="entry name" value="WDR46/Utp7"/>
</dbReference>
<dbReference type="PROSITE" id="PS50082">
    <property type="entry name" value="WD_REPEATS_2"/>
    <property type="match status" value="1"/>
</dbReference>
<dbReference type="Gene3D" id="2.130.10.10">
    <property type="entry name" value="YVTN repeat-like/Quinoprotein amine dehydrogenase"/>
    <property type="match status" value="1"/>
</dbReference>
<dbReference type="SMART" id="SM00320">
    <property type="entry name" value="WD40"/>
    <property type="match status" value="3"/>
</dbReference>
<evidence type="ECO:0000259" key="9">
    <source>
        <dbReference type="SMART" id="SM01033"/>
    </source>
</evidence>
<dbReference type="Pfam" id="PF00400">
    <property type="entry name" value="WD40"/>
    <property type="match status" value="1"/>
</dbReference>
<accession>A0A7S4EE51</accession>
<evidence type="ECO:0000256" key="5">
    <source>
        <dbReference type="ARBA" id="ARBA00023242"/>
    </source>
</evidence>
<evidence type="ECO:0000256" key="8">
    <source>
        <dbReference type="SAM" id="MobiDB-lite"/>
    </source>
</evidence>
<protein>
    <recommendedName>
        <fullName evidence="9">BING4 C-terminal domain-containing protein</fullName>
    </recommendedName>
</protein>
<dbReference type="InterPro" id="IPR012952">
    <property type="entry name" value="BING4_C_dom"/>
</dbReference>